<protein>
    <submittedName>
        <fullName evidence="2">Uncharacterized protein</fullName>
    </submittedName>
</protein>
<dbReference type="PANTHER" id="PTHR33659">
    <property type="entry name" value="PROTEIN, PUTATIVE-RELATED-RELATED"/>
    <property type="match status" value="1"/>
</dbReference>
<keyword evidence="3" id="KW-1185">Reference proteome</keyword>
<dbReference type="AlphaFoldDB" id="A0A445ECW8"/>
<keyword evidence="1" id="KW-1133">Transmembrane helix</keyword>
<keyword evidence="1" id="KW-0472">Membrane</keyword>
<proteinExistence type="predicted"/>
<evidence type="ECO:0000313" key="3">
    <source>
        <dbReference type="Proteomes" id="UP000289738"/>
    </source>
</evidence>
<dbReference type="SMR" id="A0A445ECW8"/>
<comment type="caution">
    <text evidence="2">The sequence shown here is derived from an EMBL/GenBank/DDBJ whole genome shotgun (WGS) entry which is preliminary data.</text>
</comment>
<evidence type="ECO:0000313" key="2">
    <source>
        <dbReference type="EMBL" id="RYR73354.1"/>
    </source>
</evidence>
<dbReference type="Proteomes" id="UP000289738">
    <property type="component" value="Chromosome A02"/>
</dbReference>
<evidence type="ECO:0000256" key="1">
    <source>
        <dbReference type="SAM" id="Phobius"/>
    </source>
</evidence>
<feature type="transmembrane region" description="Helical" evidence="1">
    <location>
        <begin position="44"/>
        <end position="67"/>
    </location>
</feature>
<accession>A0A445ECW8</accession>
<name>A0A445ECW8_ARAHY</name>
<gene>
    <name evidence="2" type="ORF">Ahy_A02g007711</name>
</gene>
<dbReference type="PANTHER" id="PTHR33659:SF7">
    <property type="entry name" value="PROTEIN, PUTATIVE-RELATED"/>
    <property type="match status" value="1"/>
</dbReference>
<dbReference type="Gramene" id="arahy.Tifrunner.gnm2.ann2.Ah02g217300.1">
    <property type="protein sequence ID" value="arahy.Tifrunner.gnm2.ann2.Ah02g217300.1-CDS-1"/>
    <property type="gene ID" value="arahy.Tifrunner.gnm2.ann2.Ah02g217300"/>
</dbReference>
<keyword evidence="1" id="KW-0812">Transmembrane</keyword>
<dbReference type="EMBL" id="SDMP01000002">
    <property type="protein sequence ID" value="RYR73354.1"/>
    <property type="molecule type" value="Genomic_DNA"/>
</dbReference>
<reference evidence="2 3" key="1">
    <citation type="submission" date="2019-01" db="EMBL/GenBank/DDBJ databases">
        <title>Sequencing of cultivated peanut Arachis hypogaea provides insights into genome evolution and oil improvement.</title>
        <authorList>
            <person name="Chen X."/>
        </authorList>
    </citation>
    <scope>NUCLEOTIDE SEQUENCE [LARGE SCALE GENOMIC DNA]</scope>
    <source>
        <strain evidence="3">cv. Fuhuasheng</strain>
        <tissue evidence="2">Leaves</tissue>
    </source>
</reference>
<sequence length="68" mass="7217">MAPFGTFKAKMMMVLMIVGSSYVTNIVAQDSGIAPTAQLEAGDGFAFTFSRVAFCSSLLASLVAFMMH</sequence>
<organism evidence="2 3">
    <name type="scientific">Arachis hypogaea</name>
    <name type="common">Peanut</name>
    <dbReference type="NCBI Taxonomy" id="3818"/>
    <lineage>
        <taxon>Eukaryota</taxon>
        <taxon>Viridiplantae</taxon>
        <taxon>Streptophyta</taxon>
        <taxon>Embryophyta</taxon>
        <taxon>Tracheophyta</taxon>
        <taxon>Spermatophyta</taxon>
        <taxon>Magnoliopsida</taxon>
        <taxon>eudicotyledons</taxon>
        <taxon>Gunneridae</taxon>
        <taxon>Pentapetalae</taxon>
        <taxon>rosids</taxon>
        <taxon>fabids</taxon>
        <taxon>Fabales</taxon>
        <taxon>Fabaceae</taxon>
        <taxon>Papilionoideae</taxon>
        <taxon>50 kb inversion clade</taxon>
        <taxon>dalbergioids sensu lato</taxon>
        <taxon>Dalbergieae</taxon>
        <taxon>Pterocarpus clade</taxon>
        <taxon>Arachis</taxon>
    </lineage>
</organism>